<evidence type="ECO:0000313" key="1">
    <source>
        <dbReference type="EMBL" id="SJL12802.1"/>
    </source>
</evidence>
<reference evidence="2" key="1">
    <citation type="journal article" date="2017" name="Nat. Ecol. Evol.">
        <title>Genome expansion and lineage-specific genetic innovations in the forest pathogenic fungi Armillaria.</title>
        <authorList>
            <person name="Sipos G."/>
            <person name="Prasanna A.N."/>
            <person name="Walter M.C."/>
            <person name="O'Connor E."/>
            <person name="Balint B."/>
            <person name="Krizsan K."/>
            <person name="Kiss B."/>
            <person name="Hess J."/>
            <person name="Varga T."/>
            <person name="Slot J."/>
            <person name="Riley R."/>
            <person name="Boka B."/>
            <person name="Rigling D."/>
            <person name="Barry K."/>
            <person name="Lee J."/>
            <person name="Mihaltcheva S."/>
            <person name="LaButti K."/>
            <person name="Lipzen A."/>
            <person name="Waldron R."/>
            <person name="Moloney N.M."/>
            <person name="Sperisen C."/>
            <person name="Kredics L."/>
            <person name="Vagvoelgyi C."/>
            <person name="Patrignani A."/>
            <person name="Fitzpatrick D."/>
            <person name="Nagy I."/>
            <person name="Doyle S."/>
            <person name="Anderson J.B."/>
            <person name="Grigoriev I.V."/>
            <person name="Gueldener U."/>
            <person name="Muensterkoetter M."/>
            <person name="Nagy L.G."/>
        </authorList>
    </citation>
    <scope>NUCLEOTIDE SEQUENCE [LARGE SCALE GENOMIC DNA]</scope>
    <source>
        <strain evidence="2">C18/9</strain>
    </source>
</reference>
<dbReference type="AlphaFoldDB" id="A0A284RVL3"/>
<organism evidence="1 2">
    <name type="scientific">Armillaria ostoyae</name>
    <name type="common">Armillaria root rot fungus</name>
    <dbReference type="NCBI Taxonomy" id="47428"/>
    <lineage>
        <taxon>Eukaryota</taxon>
        <taxon>Fungi</taxon>
        <taxon>Dikarya</taxon>
        <taxon>Basidiomycota</taxon>
        <taxon>Agaricomycotina</taxon>
        <taxon>Agaricomycetes</taxon>
        <taxon>Agaricomycetidae</taxon>
        <taxon>Agaricales</taxon>
        <taxon>Marasmiineae</taxon>
        <taxon>Physalacriaceae</taxon>
        <taxon>Armillaria</taxon>
    </lineage>
</organism>
<dbReference type="EMBL" id="FUEG01000018">
    <property type="protein sequence ID" value="SJL12802.1"/>
    <property type="molecule type" value="Genomic_DNA"/>
</dbReference>
<sequence length="114" mass="13137">MTFRFCGGSFAVASELFSISMHQYRLTLQAQAEICQDSEVRAQWQSMVDLANRAYDLLKREPDDLVEHEKFFSQAIALLEQSTAWPEWAPVLSSAARKARIDRVLAEFMDRIYS</sequence>
<proteinExistence type="predicted"/>
<dbReference type="Proteomes" id="UP000219338">
    <property type="component" value="Unassembled WGS sequence"/>
</dbReference>
<evidence type="ECO:0000313" key="2">
    <source>
        <dbReference type="Proteomes" id="UP000219338"/>
    </source>
</evidence>
<gene>
    <name evidence="1" type="ORF">ARMOST_16233</name>
</gene>
<keyword evidence="2" id="KW-1185">Reference proteome</keyword>
<accession>A0A284RVL3</accession>
<name>A0A284RVL3_ARMOS</name>
<protein>
    <submittedName>
        <fullName evidence="1">Uncharacterized protein</fullName>
    </submittedName>
</protein>